<feature type="compositionally biased region" description="Basic residues" evidence="5">
    <location>
        <begin position="15"/>
        <end position="25"/>
    </location>
</feature>
<keyword evidence="4 6" id="KW-0472">Membrane</keyword>
<keyword evidence="3 6" id="KW-1133">Transmembrane helix</keyword>
<comment type="subcellular location">
    <subcellularLocation>
        <location evidence="1">Cell membrane</location>
        <topology evidence="1">Multi-pass membrane protein</topology>
    </subcellularLocation>
</comment>
<name>W4VFK0_9BACI</name>
<dbReference type="InterPro" id="IPR036640">
    <property type="entry name" value="ABC1_TM_sf"/>
</dbReference>
<dbReference type="InterPro" id="IPR011527">
    <property type="entry name" value="ABC1_TM_dom"/>
</dbReference>
<sequence>MRDNITEVKVPQPPSRHHSPVGKKPKVKNLRGTLLRIWGYLQADKVMLWIVLGMVIISSALSLLGPYLIGAAVDVMTGRQFFLSFTTILIMISVVFILHSITLALQNYWMINVSQHTVYAMRKDLFEHVLQLPVLRFQQSQSGDLMSRLTNDIENVSRTLNTAVIQLSTSILTLIGTVVVMIWLSPVLTLLTVTIVPLMYFGMKWITKRTGHYFKEQQRELGKMTGFWKKHYQPFHGEAFSPGAPRYRTIPYT</sequence>
<dbReference type="Proteomes" id="UP000019102">
    <property type="component" value="Unassembled WGS sequence"/>
</dbReference>
<dbReference type="PANTHER" id="PTHR43394">
    <property type="entry name" value="ATP-DEPENDENT PERMEASE MDL1, MITOCHONDRIAL"/>
    <property type="match status" value="1"/>
</dbReference>
<feature type="transmembrane region" description="Helical" evidence="6">
    <location>
        <begin position="81"/>
        <end position="105"/>
    </location>
</feature>
<dbReference type="InterPro" id="IPR039421">
    <property type="entry name" value="Type_1_exporter"/>
</dbReference>
<evidence type="ECO:0000313" key="9">
    <source>
        <dbReference type="Proteomes" id="UP000019102"/>
    </source>
</evidence>
<dbReference type="STRING" id="1298598.JCM21714_1172"/>
<dbReference type="Pfam" id="PF00664">
    <property type="entry name" value="ABC_membrane"/>
    <property type="match status" value="1"/>
</dbReference>
<protein>
    <submittedName>
        <fullName evidence="8">Lipid A export ATP-binding/permease protein MsbA</fullName>
    </submittedName>
</protein>
<dbReference type="EMBL" id="BAVS01000003">
    <property type="protein sequence ID" value="GAE92190.1"/>
    <property type="molecule type" value="Genomic_DNA"/>
</dbReference>
<feature type="transmembrane region" description="Helical" evidence="6">
    <location>
        <begin position="190"/>
        <end position="207"/>
    </location>
</feature>
<evidence type="ECO:0000256" key="6">
    <source>
        <dbReference type="SAM" id="Phobius"/>
    </source>
</evidence>
<keyword evidence="8" id="KW-0547">Nucleotide-binding</keyword>
<keyword evidence="2 6" id="KW-0812">Transmembrane</keyword>
<evidence type="ECO:0000256" key="1">
    <source>
        <dbReference type="ARBA" id="ARBA00004651"/>
    </source>
</evidence>
<dbReference type="GO" id="GO:0005886">
    <property type="term" value="C:plasma membrane"/>
    <property type="evidence" value="ECO:0007669"/>
    <property type="project" value="UniProtKB-SubCell"/>
</dbReference>
<dbReference type="PANTHER" id="PTHR43394:SF1">
    <property type="entry name" value="ATP-BINDING CASSETTE SUB-FAMILY B MEMBER 10, MITOCHONDRIAL"/>
    <property type="match status" value="1"/>
</dbReference>
<dbReference type="SUPFAM" id="SSF90123">
    <property type="entry name" value="ABC transporter transmembrane region"/>
    <property type="match status" value="1"/>
</dbReference>
<evidence type="ECO:0000256" key="3">
    <source>
        <dbReference type="ARBA" id="ARBA00022989"/>
    </source>
</evidence>
<reference evidence="8 9" key="1">
    <citation type="journal article" date="2014" name="Genome Announc.">
        <title>Draft Genome Sequence of the Boron-Tolerant and Moderately Halotolerant Bacterium Gracilibacillus boraciitolerans JCM 21714T.</title>
        <authorList>
            <person name="Ahmed I."/>
            <person name="Oshima K."/>
            <person name="Suda W."/>
            <person name="Kitamura K."/>
            <person name="Iida T."/>
            <person name="Ohmori Y."/>
            <person name="Fujiwara T."/>
            <person name="Hattori M."/>
            <person name="Ohkuma M."/>
        </authorList>
    </citation>
    <scope>NUCLEOTIDE SEQUENCE [LARGE SCALE GENOMIC DNA]</scope>
    <source>
        <strain evidence="8 9">JCM 21714</strain>
    </source>
</reference>
<evidence type="ECO:0000259" key="7">
    <source>
        <dbReference type="PROSITE" id="PS50929"/>
    </source>
</evidence>
<evidence type="ECO:0000256" key="5">
    <source>
        <dbReference type="SAM" id="MobiDB-lite"/>
    </source>
</evidence>
<dbReference type="GO" id="GO:0015421">
    <property type="term" value="F:ABC-type oligopeptide transporter activity"/>
    <property type="evidence" value="ECO:0007669"/>
    <property type="project" value="TreeGrafter"/>
</dbReference>
<keyword evidence="8" id="KW-0067">ATP-binding</keyword>
<comment type="caution">
    <text evidence="8">The sequence shown here is derived from an EMBL/GenBank/DDBJ whole genome shotgun (WGS) entry which is preliminary data.</text>
</comment>
<proteinExistence type="predicted"/>
<accession>W4VFK0</accession>
<feature type="transmembrane region" description="Helical" evidence="6">
    <location>
        <begin position="46"/>
        <end position="69"/>
    </location>
</feature>
<dbReference type="Gene3D" id="1.20.1560.10">
    <property type="entry name" value="ABC transporter type 1, transmembrane domain"/>
    <property type="match status" value="1"/>
</dbReference>
<dbReference type="eggNOG" id="COG1132">
    <property type="taxonomic scope" value="Bacteria"/>
</dbReference>
<evidence type="ECO:0000313" key="8">
    <source>
        <dbReference type="EMBL" id="GAE92190.1"/>
    </source>
</evidence>
<organism evidence="8 9">
    <name type="scientific">Gracilibacillus boraciitolerans JCM 21714</name>
    <dbReference type="NCBI Taxonomy" id="1298598"/>
    <lineage>
        <taxon>Bacteria</taxon>
        <taxon>Bacillati</taxon>
        <taxon>Bacillota</taxon>
        <taxon>Bacilli</taxon>
        <taxon>Bacillales</taxon>
        <taxon>Bacillaceae</taxon>
        <taxon>Gracilibacillus</taxon>
    </lineage>
</organism>
<evidence type="ECO:0000256" key="2">
    <source>
        <dbReference type="ARBA" id="ARBA00022692"/>
    </source>
</evidence>
<keyword evidence="9" id="KW-1185">Reference proteome</keyword>
<feature type="region of interest" description="Disordered" evidence="5">
    <location>
        <begin position="1"/>
        <end position="25"/>
    </location>
</feature>
<dbReference type="GO" id="GO:0005524">
    <property type="term" value="F:ATP binding"/>
    <property type="evidence" value="ECO:0007669"/>
    <property type="project" value="UniProtKB-KW"/>
</dbReference>
<dbReference type="PROSITE" id="PS50929">
    <property type="entry name" value="ABC_TM1F"/>
    <property type="match status" value="1"/>
</dbReference>
<evidence type="ECO:0000256" key="4">
    <source>
        <dbReference type="ARBA" id="ARBA00023136"/>
    </source>
</evidence>
<gene>
    <name evidence="8" type="ORF">JCM21714_1172</name>
</gene>
<dbReference type="AlphaFoldDB" id="W4VFK0"/>
<dbReference type="CDD" id="cd18547">
    <property type="entry name" value="ABC_6TM_Tm288_like"/>
    <property type="match status" value="1"/>
</dbReference>
<feature type="domain" description="ABC transmembrane type-1" evidence="7">
    <location>
        <begin position="49"/>
        <end position="227"/>
    </location>
</feature>